<dbReference type="InterPro" id="IPR007527">
    <property type="entry name" value="Znf_SWIM"/>
</dbReference>
<dbReference type="InterPro" id="IPR006564">
    <property type="entry name" value="Znf_PMZ"/>
</dbReference>
<dbReference type="AlphaFoldDB" id="A0A9J5YPM0"/>
<evidence type="ECO:0000256" key="3">
    <source>
        <dbReference type="ARBA" id="ARBA00022833"/>
    </source>
</evidence>
<proteinExistence type="predicted"/>
<gene>
    <name evidence="7" type="ORF">H5410_032192</name>
</gene>
<evidence type="ECO:0000256" key="2">
    <source>
        <dbReference type="ARBA" id="ARBA00022771"/>
    </source>
</evidence>
<dbReference type="OrthoDB" id="1102090at2759"/>
<accession>A0A9J5YPM0</accession>
<evidence type="ECO:0000313" key="8">
    <source>
        <dbReference type="Proteomes" id="UP000824120"/>
    </source>
</evidence>
<dbReference type="PANTHER" id="PTHR31973">
    <property type="entry name" value="POLYPROTEIN, PUTATIVE-RELATED"/>
    <property type="match status" value="1"/>
</dbReference>
<sequence length="279" mass="30760">MMTKIGNLKEFPSTWKYNFSPMALNVLEENIMKKGLCQHKVDIAKRTCSCRVWQLRGIPCAHVVVALYFNKFSLYDYIDSFYSKETYLKTYANVIEPLTNMKMWPVSTNPTIEPPEITNMPGRPLKARRKEAGETKKSRKLPRTGLAMTCSICHVRGHNKKRCPQREGIESSTRQSALSPTASVRVEPTGSSRGKGKSKKNPSAPSEAPSAPPLPTAPTDFPTSSSTPPTYHASSSIAGTTKRGRGRGRGNTSPEKRPRVMGIGVFQAANGVKVMNVSL</sequence>
<reference evidence="7 8" key="1">
    <citation type="submission" date="2020-09" db="EMBL/GenBank/DDBJ databases">
        <title>De no assembly of potato wild relative species, Solanum commersonii.</title>
        <authorList>
            <person name="Cho K."/>
        </authorList>
    </citation>
    <scope>NUCLEOTIDE SEQUENCE [LARGE SCALE GENOMIC DNA]</scope>
    <source>
        <strain evidence="7">LZ3.2</strain>
        <tissue evidence="7">Leaf</tissue>
    </source>
</reference>
<dbReference type="PANTHER" id="PTHR31973:SF197">
    <property type="entry name" value="SWIM-TYPE DOMAIN-CONTAINING PROTEIN"/>
    <property type="match status" value="1"/>
</dbReference>
<keyword evidence="8" id="KW-1185">Reference proteome</keyword>
<organism evidence="7 8">
    <name type="scientific">Solanum commersonii</name>
    <name type="common">Commerson's wild potato</name>
    <name type="synonym">Commerson's nightshade</name>
    <dbReference type="NCBI Taxonomy" id="4109"/>
    <lineage>
        <taxon>Eukaryota</taxon>
        <taxon>Viridiplantae</taxon>
        <taxon>Streptophyta</taxon>
        <taxon>Embryophyta</taxon>
        <taxon>Tracheophyta</taxon>
        <taxon>Spermatophyta</taxon>
        <taxon>Magnoliopsida</taxon>
        <taxon>eudicotyledons</taxon>
        <taxon>Gunneridae</taxon>
        <taxon>Pentapetalae</taxon>
        <taxon>asterids</taxon>
        <taxon>lamiids</taxon>
        <taxon>Solanales</taxon>
        <taxon>Solanaceae</taxon>
        <taxon>Solanoideae</taxon>
        <taxon>Solaneae</taxon>
        <taxon>Solanum</taxon>
    </lineage>
</organism>
<dbReference type="Pfam" id="PF04434">
    <property type="entry name" value="SWIM"/>
    <property type="match status" value="1"/>
</dbReference>
<keyword evidence="1" id="KW-0479">Metal-binding</keyword>
<evidence type="ECO:0000256" key="4">
    <source>
        <dbReference type="PROSITE-ProRule" id="PRU00325"/>
    </source>
</evidence>
<dbReference type="PROSITE" id="PS50966">
    <property type="entry name" value="ZF_SWIM"/>
    <property type="match status" value="1"/>
</dbReference>
<evidence type="ECO:0000259" key="6">
    <source>
        <dbReference type="PROSITE" id="PS50966"/>
    </source>
</evidence>
<dbReference type="GO" id="GO:0008270">
    <property type="term" value="F:zinc ion binding"/>
    <property type="evidence" value="ECO:0007669"/>
    <property type="project" value="UniProtKB-KW"/>
</dbReference>
<feature type="region of interest" description="Disordered" evidence="5">
    <location>
        <begin position="159"/>
        <end position="261"/>
    </location>
</feature>
<feature type="domain" description="SWIM-type" evidence="6">
    <location>
        <begin position="39"/>
        <end position="71"/>
    </location>
</feature>
<keyword evidence="2 4" id="KW-0863">Zinc-finger</keyword>
<dbReference type="SMART" id="SM00575">
    <property type="entry name" value="ZnF_PMZ"/>
    <property type="match status" value="1"/>
</dbReference>
<feature type="region of interest" description="Disordered" evidence="5">
    <location>
        <begin position="112"/>
        <end position="141"/>
    </location>
</feature>
<evidence type="ECO:0000313" key="7">
    <source>
        <dbReference type="EMBL" id="KAG5600822.1"/>
    </source>
</evidence>
<evidence type="ECO:0000256" key="5">
    <source>
        <dbReference type="SAM" id="MobiDB-lite"/>
    </source>
</evidence>
<keyword evidence="3" id="KW-0862">Zinc</keyword>
<comment type="caution">
    <text evidence="7">The sequence shown here is derived from an EMBL/GenBank/DDBJ whole genome shotgun (WGS) entry which is preliminary data.</text>
</comment>
<dbReference type="Proteomes" id="UP000824120">
    <property type="component" value="Chromosome 6"/>
</dbReference>
<feature type="compositionally biased region" description="Low complexity" evidence="5">
    <location>
        <begin position="217"/>
        <end position="236"/>
    </location>
</feature>
<feature type="compositionally biased region" description="Polar residues" evidence="5">
    <location>
        <begin position="170"/>
        <end position="182"/>
    </location>
</feature>
<dbReference type="EMBL" id="JACXVP010000006">
    <property type="protein sequence ID" value="KAG5600822.1"/>
    <property type="molecule type" value="Genomic_DNA"/>
</dbReference>
<name>A0A9J5YPM0_SOLCO</name>
<protein>
    <recommendedName>
        <fullName evidence="6">SWIM-type domain-containing protein</fullName>
    </recommendedName>
</protein>
<evidence type="ECO:0000256" key="1">
    <source>
        <dbReference type="ARBA" id="ARBA00022723"/>
    </source>
</evidence>